<organism evidence="3">
    <name type="scientific">Arabidopsis lyrata subsp. lyrata</name>
    <name type="common">Lyre-leaved rock-cress</name>
    <dbReference type="NCBI Taxonomy" id="81972"/>
    <lineage>
        <taxon>Eukaryota</taxon>
        <taxon>Viridiplantae</taxon>
        <taxon>Streptophyta</taxon>
        <taxon>Embryophyta</taxon>
        <taxon>Tracheophyta</taxon>
        <taxon>Spermatophyta</taxon>
        <taxon>Magnoliopsida</taxon>
        <taxon>eudicotyledons</taxon>
        <taxon>Gunneridae</taxon>
        <taxon>Pentapetalae</taxon>
        <taxon>rosids</taxon>
        <taxon>malvids</taxon>
        <taxon>Brassicales</taxon>
        <taxon>Brassicaceae</taxon>
        <taxon>Camelineae</taxon>
        <taxon>Arabidopsis</taxon>
    </lineage>
</organism>
<dbReference type="Gramene" id="fgenesh2_kg.8__1551__AT5G56452.2">
    <property type="protein sequence ID" value="fgenesh2_kg.8__1551__AT5G56452.2"/>
    <property type="gene ID" value="fgenesh2_kg.8__1551__AT5G56452.2"/>
</dbReference>
<dbReference type="AlphaFoldDB" id="D7MLS1"/>
<feature type="domain" description="FBD" evidence="1">
    <location>
        <begin position="136"/>
        <end position="208"/>
    </location>
</feature>
<proteinExistence type="predicted"/>
<protein>
    <recommendedName>
        <fullName evidence="1">FBD domain-containing protein</fullName>
    </recommendedName>
</protein>
<dbReference type="SUPFAM" id="SSF52047">
    <property type="entry name" value="RNI-like"/>
    <property type="match status" value="1"/>
</dbReference>
<feature type="non-terminal residue" evidence="2">
    <location>
        <position position="1"/>
    </location>
</feature>
<sequence length="208" mass="24475">WVHKIVINVPSLKYLNFEDFYGHDLYLCENMPEFMEAIVKVVYNSPKKLLESLPSVKNLYLCSTASKPSMIQHRIGFYHLVHLEICQHSPGWWDLLSWMLDSSPKLQVLKLNKCKERPCFTSFIEHCWRGPSSVPECLRLHLSTFEWKYYNGRDEEKKVVAYILKNARQLKTAAFSVQRVFTTEERFQKHKELVSLPRASSSCKLMLD</sequence>
<name>D7MLS1_ARALL</name>
<keyword evidence="3" id="KW-1185">Reference proteome</keyword>
<dbReference type="HOGENOM" id="CLU_010721_11_0_1"/>
<dbReference type="Proteomes" id="UP000008694">
    <property type="component" value="Unassembled WGS sequence"/>
</dbReference>
<dbReference type="SMART" id="SM00579">
    <property type="entry name" value="FBD"/>
    <property type="match status" value="1"/>
</dbReference>
<evidence type="ECO:0000313" key="3">
    <source>
        <dbReference type="Proteomes" id="UP000008694"/>
    </source>
</evidence>
<accession>D7MLS1</accession>
<gene>
    <name evidence="2" type="ORF">ARALYDRAFT_495735</name>
</gene>
<dbReference type="EMBL" id="GL348720">
    <property type="protein sequence ID" value="EFH42411.1"/>
    <property type="molecule type" value="Genomic_DNA"/>
</dbReference>
<dbReference type="Pfam" id="PF08387">
    <property type="entry name" value="FBD"/>
    <property type="match status" value="1"/>
</dbReference>
<dbReference type="PANTHER" id="PTHR31900">
    <property type="entry name" value="F-BOX/RNI SUPERFAMILY PROTEIN-RELATED"/>
    <property type="match status" value="1"/>
</dbReference>
<evidence type="ECO:0000259" key="1">
    <source>
        <dbReference type="SMART" id="SM00579"/>
    </source>
</evidence>
<dbReference type="PANTHER" id="PTHR31900:SF36">
    <property type="entry name" value="F-BOX DOMAIN-CONTAINING PROTEIN"/>
    <property type="match status" value="1"/>
</dbReference>
<evidence type="ECO:0000313" key="2">
    <source>
        <dbReference type="EMBL" id="EFH42411.1"/>
    </source>
</evidence>
<reference evidence="3" key="1">
    <citation type="journal article" date="2011" name="Nat. Genet.">
        <title>The Arabidopsis lyrata genome sequence and the basis of rapid genome size change.</title>
        <authorList>
            <person name="Hu T.T."/>
            <person name="Pattyn P."/>
            <person name="Bakker E.G."/>
            <person name="Cao J."/>
            <person name="Cheng J.-F."/>
            <person name="Clark R.M."/>
            <person name="Fahlgren N."/>
            <person name="Fawcett J.A."/>
            <person name="Grimwood J."/>
            <person name="Gundlach H."/>
            <person name="Haberer G."/>
            <person name="Hollister J.D."/>
            <person name="Ossowski S."/>
            <person name="Ottilar R.P."/>
            <person name="Salamov A.A."/>
            <person name="Schneeberger K."/>
            <person name="Spannagl M."/>
            <person name="Wang X."/>
            <person name="Yang L."/>
            <person name="Nasrallah M.E."/>
            <person name="Bergelson J."/>
            <person name="Carrington J.C."/>
            <person name="Gaut B.S."/>
            <person name="Schmutz J."/>
            <person name="Mayer K.F.X."/>
            <person name="Van de Peer Y."/>
            <person name="Grigoriev I.V."/>
            <person name="Nordborg M."/>
            <person name="Weigel D."/>
            <person name="Guo Y.-L."/>
        </authorList>
    </citation>
    <scope>NUCLEOTIDE SEQUENCE [LARGE SCALE GENOMIC DNA]</scope>
    <source>
        <strain evidence="3">cv. MN47</strain>
    </source>
</reference>
<dbReference type="InterPro" id="IPR050232">
    <property type="entry name" value="FBL13/AtMIF1-like"/>
</dbReference>
<dbReference type="InterPro" id="IPR006566">
    <property type="entry name" value="FBD"/>
</dbReference>